<reference evidence="2 3" key="1">
    <citation type="journal article" date="2019" name="Commun. Biol.">
        <title>The bagworm genome reveals a unique fibroin gene that provides high tensile strength.</title>
        <authorList>
            <person name="Kono N."/>
            <person name="Nakamura H."/>
            <person name="Ohtoshi R."/>
            <person name="Tomita M."/>
            <person name="Numata K."/>
            <person name="Arakawa K."/>
        </authorList>
    </citation>
    <scope>NUCLEOTIDE SEQUENCE [LARGE SCALE GENOMIC DNA]</scope>
</reference>
<dbReference type="Proteomes" id="UP000299102">
    <property type="component" value="Unassembled WGS sequence"/>
</dbReference>
<dbReference type="EMBL" id="BGZK01000169">
    <property type="protein sequence ID" value="GBP25076.1"/>
    <property type="molecule type" value="Genomic_DNA"/>
</dbReference>
<name>A0A4C1UGJ2_EUMVA</name>
<accession>A0A4C1UGJ2</accession>
<evidence type="ECO:0000256" key="1">
    <source>
        <dbReference type="SAM" id="MobiDB-lite"/>
    </source>
</evidence>
<sequence>MTLTSYNKLIIRRPLNNGKQEDCSSSKIGCYRQSLGPAADAAPRRRRAGAGRYRFYRRDLLREVSPHKLNINAAESKENPDQSRRLRGADPRTTPPRTARAARAARAAPGPNTVYYTKSV</sequence>
<feature type="region of interest" description="Disordered" evidence="1">
    <location>
        <begin position="67"/>
        <end position="120"/>
    </location>
</feature>
<protein>
    <submittedName>
        <fullName evidence="2">Uncharacterized protein</fullName>
    </submittedName>
</protein>
<dbReference type="AlphaFoldDB" id="A0A4C1UGJ2"/>
<keyword evidence="3" id="KW-1185">Reference proteome</keyword>
<feature type="compositionally biased region" description="Low complexity" evidence="1">
    <location>
        <begin position="91"/>
        <end position="111"/>
    </location>
</feature>
<evidence type="ECO:0000313" key="2">
    <source>
        <dbReference type="EMBL" id="GBP25076.1"/>
    </source>
</evidence>
<feature type="compositionally biased region" description="Basic and acidic residues" evidence="1">
    <location>
        <begin position="75"/>
        <end position="90"/>
    </location>
</feature>
<comment type="caution">
    <text evidence="2">The sequence shown here is derived from an EMBL/GenBank/DDBJ whole genome shotgun (WGS) entry which is preliminary data.</text>
</comment>
<proteinExistence type="predicted"/>
<organism evidence="2 3">
    <name type="scientific">Eumeta variegata</name>
    <name type="common">Bagworm moth</name>
    <name type="synonym">Eumeta japonica</name>
    <dbReference type="NCBI Taxonomy" id="151549"/>
    <lineage>
        <taxon>Eukaryota</taxon>
        <taxon>Metazoa</taxon>
        <taxon>Ecdysozoa</taxon>
        <taxon>Arthropoda</taxon>
        <taxon>Hexapoda</taxon>
        <taxon>Insecta</taxon>
        <taxon>Pterygota</taxon>
        <taxon>Neoptera</taxon>
        <taxon>Endopterygota</taxon>
        <taxon>Lepidoptera</taxon>
        <taxon>Glossata</taxon>
        <taxon>Ditrysia</taxon>
        <taxon>Tineoidea</taxon>
        <taxon>Psychidae</taxon>
        <taxon>Oiketicinae</taxon>
        <taxon>Eumeta</taxon>
    </lineage>
</organism>
<gene>
    <name evidence="2" type="ORF">EVAR_19556_1</name>
</gene>
<evidence type="ECO:0000313" key="3">
    <source>
        <dbReference type="Proteomes" id="UP000299102"/>
    </source>
</evidence>